<keyword evidence="2" id="KW-1185">Reference proteome</keyword>
<accession>A0A0L0T345</accession>
<dbReference type="Proteomes" id="UP000054350">
    <property type="component" value="Unassembled WGS sequence"/>
</dbReference>
<reference evidence="2" key="2">
    <citation type="submission" date="2009-11" db="EMBL/GenBank/DDBJ databases">
        <title>The Genome Sequence of Allomyces macrogynus strain ATCC 38327.</title>
        <authorList>
            <consortium name="The Broad Institute Genome Sequencing Platform"/>
            <person name="Russ C."/>
            <person name="Cuomo C."/>
            <person name="Shea T."/>
            <person name="Young S.K."/>
            <person name="Zeng Q."/>
            <person name="Koehrsen M."/>
            <person name="Haas B."/>
            <person name="Borodovsky M."/>
            <person name="Guigo R."/>
            <person name="Alvarado L."/>
            <person name="Berlin A."/>
            <person name="Borenstein D."/>
            <person name="Chen Z."/>
            <person name="Engels R."/>
            <person name="Freedman E."/>
            <person name="Gellesch M."/>
            <person name="Goldberg J."/>
            <person name="Griggs A."/>
            <person name="Gujja S."/>
            <person name="Heiman D."/>
            <person name="Hepburn T."/>
            <person name="Howarth C."/>
            <person name="Jen D."/>
            <person name="Larson L."/>
            <person name="Lewis B."/>
            <person name="Mehta T."/>
            <person name="Park D."/>
            <person name="Pearson M."/>
            <person name="Roberts A."/>
            <person name="Saif S."/>
            <person name="Shenoy N."/>
            <person name="Sisk P."/>
            <person name="Stolte C."/>
            <person name="Sykes S."/>
            <person name="Walk T."/>
            <person name="White J."/>
            <person name="Yandava C."/>
            <person name="Burger G."/>
            <person name="Gray M.W."/>
            <person name="Holland P.W.H."/>
            <person name="King N."/>
            <person name="Lang F.B.F."/>
            <person name="Roger A.J."/>
            <person name="Ruiz-Trillo I."/>
            <person name="Lander E."/>
            <person name="Nusbaum C."/>
        </authorList>
    </citation>
    <scope>NUCLEOTIDE SEQUENCE [LARGE SCALE GENOMIC DNA]</scope>
    <source>
        <strain evidence="2">ATCC 38327</strain>
    </source>
</reference>
<protein>
    <submittedName>
        <fullName evidence="1">Uncharacterized protein</fullName>
    </submittedName>
</protein>
<dbReference type="VEuPathDB" id="FungiDB:AMAG_19965"/>
<sequence>MQPVVLHAPELEPAAPIAHTTATSAPSTVPHSADLEILVHQKAVDGSLDVLGAILVSPSTLIRDAVVQIKAELLDDADATIKSLGRIPPSSTKHIPVPPGQWAKYDAGRFFGNGEEMYIVLA</sequence>
<evidence type="ECO:0000313" key="1">
    <source>
        <dbReference type="EMBL" id="KNE69151.1"/>
    </source>
</evidence>
<dbReference type="EMBL" id="GG745359">
    <property type="protein sequence ID" value="KNE69151.1"/>
    <property type="molecule type" value="Genomic_DNA"/>
</dbReference>
<evidence type="ECO:0000313" key="2">
    <source>
        <dbReference type="Proteomes" id="UP000054350"/>
    </source>
</evidence>
<dbReference type="AlphaFoldDB" id="A0A0L0T345"/>
<gene>
    <name evidence="1" type="ORF">AMAG_19965</name>
</gene>
<proteinExistence type="predicted"/>
<organism evidence="1 2">
    <name type="scientific">Allomyces macrogynus (strain ATCC 38327)</name>
    <name type="common">Allomyces javanicus var. macrogynus</name>
    <dbReference type="NCBI Taxonomy" id="578462"/>
    <lineage>
        <taxon>Eukaryota</taxon>
        <taxon>Fungi</taxon>
        <taxon>Fungi incertae sedis</taxon>
        <taxon>Blastocladiomycota</taxon>
        <taxon>Blastocladiomycetes</taxon>
        <taxon>Blastocladiales</taxon>
        <taxon>Blastocladiaceae</taxon>
        <taxon>Allomyces</taxon>
    </lineage>
</organism>
<name>A0A0L0T345_ALLM3</name>
<reference evidence="1 2" key="1">
    <citation type="submission" date="2009-11" db="EMBL/GenBank/DDBJ databases">
        <title>Annotation of Allomyces macrogynus ATCC 38327.</title>
        <authorList>
            <consortium name="The Broad Institute Genome Sequencing Platform"/>
            <person name="Russ C."/>
            <person name="Cuomo C."/>
            <person name="Burger G."/>
            <person name="Gray M.W."/>
            <person name="Holland P.W.H."/>
            <person name="King N."/>
            <person name="Lang F.B.F."/>
            <person name="Roger A.J."/>
            <person name="Ruiz-Trillo I."/>
            <person name="Young S.K."/>
            <person name="Zeng Q."/>
            <person name="Gargeya S."/>
            <person name="Fitzgerald M."/>
            <person name="Haas B."/>
            <person name="Abouelleil A."/>
            <person name="Alvarado L."/>
            <person name="Arachchi H.M."/>
            <person name="Berlin A."/>
            <person name="Chapman S.B."/>
            <person name="Gearin G."/>
            <person name="Goldberg J."/>
            <person name="Griggs A."/>
            <person name="Gujja S."/>
            <person name="Hansen M."/>
            <person name="Heiman D."/>
            <person name="Howarth C."/>
            <person name="Larimer J."/>
            <person name="Lui A."/>
            <person name="MacDonald P.J.P."/>
            <person name="McCowen C."/>
            <person name="Montmayeur A."/>
            <person name="Murphy C."/>
            <person name="Neiman D."/>
            <person name="Pearson M."/>
            <person name="Priest M."/>
            <person name="Roberts A."/>
            <person name="Saif S."/>
            <person name="Shea T."/>
            <person name="Sisk P."/>
            <person name="Stolte C."/>
            <person name="Sykes S."/>
            <person name="Wortman J."/>
            <person name="Nusbaum C."/>
            <person name="Birren B."/>
        </authorList>
    </citation>
    <scope>NUCLEOTIDE SEQUENCE [LARGE SCALE GENOMIC DNA]</scope>
    <source>
        <strain evidence="1 2">ATCC 38327</strain>
    </source>
</reference>